<keyword evidence="11" id="KW-1185">Reference proteome</keyword>
<name>A0AAW1PKD0_9CHLO</name>
<dbReference type="Proteomes" id="UP001465755">
    <property type="component" value="Unassembled WGS sequence"/>
</dbReference>
<evidence type="ECO:0000256" key="7">
    <source>
        <dbReference type="SAM" id="MobiDB-lite"/>
    </source>
</evidence>
<reference evidence="10 11" key="1">
    <citation type="journal article" date="2024" name="Nat. Commun.">
        <title>Phylogenomics reveals the evolutionary origins of lichenization in chlorophyte algae.</title>
        <authorList>
            <person name="Puginier C."/>
            <person name="Libourel C."/>
            <person name="Otte J."/>
            <person name="Skaloud P."/>
            <person name="Haon M."/>
            <person name="Grisel S."/>
            <person name="Petersen M."/>
            <person name="Berrin J.G."/>
            <person name="Delaux P.M."/>
            <person name="Dal Grande F."/>
            <person name="Keller J."/>
        </authorList>
    </citation>
    <scope>NUCLEOTIDE SEQUENCE [LARGE SCALE GENOMIC DNA]</scope>
    <source>
        <strain evidence="10 11">SAG 2036</strain>
    </source>
</reference>
<evidence type="ECO:0000256" key="1">
    <source>
        <dbReference type="ARBA" id="ARBA00004470"/>
    </source>
</evidence>
<dbReference type="PANTHER" id="PTHR32429">
    <property type="match status" value="1"/>
</dbReference>
<feature type="region of interest" description="Disordered" evidence="7">
    <location>
        <begin position="41"/>
        <end position="66"/>
    </location>
</feature>
<organism evidence="10 11">
    <name type="scientific">Symbiochloris irregularis</name>
    <dbReference type="NCBI Taxonomy" id="706552"/>
    <lineage>
        <taxon>Eukaryota</taxon>
        <taxon>Viridiplantae</taxon>
        <taxon>Chlorophyta</taxon>
        <taxon>core chlorophytes</taxon>
        <taxon>Trebouxiophyceae</taxon>
        <taxon>Trebouxiales</taxon>
        <taxon>Trebouxiaceae</taxon>
        <taxon>Symbiochloris</taxon>
    </lineage>
</organism>
<dbReference type="GO" id="GO:0005524">
    <property type="term" value="F:ATP binding"/>
    <property type="evidence" value="ECO:0007669"/>
    <property type="project" value="UniProtKB-UniRule"/>
</dbReference>
<dbReference type="PANTHER" id="PTHR32429:SF11">
    <property type="entry name" value="RIBULOSE BISPHOSPHATE CARBOXYLASE_OXYGENASE ACTIVASE, CHLOROPLASTIC"/>
    <property type="match status" value="1"/>
</dbReference>
<keyword evidence="6" id="KW-0150">Chloroplast</keyword>
<evidence type="ECO:0000259" key="8">
    <source>
        <dbReference type="Pfam" id="PF00004"/>
    </source>
</evidence>
<feature type="domain" description="Ribulose bisphosphate carboxylase/oxygenase activase AAA helical" evidence="9">
    <location>
        <begin position="319"/>
        <end position="424"/>
    </location>
</feature>
<keyword evidence="6" id="KW-0934">Plastid</keyword>
<protein>
    <recommendedName>
        <fullName evidence="6">Ribulose bisphosphate carboxylase/oxygenase activase, chloroplastic</fullName>
        <shortName evidence="6">RA</shortName>
        <shortName evidence="6">RuBisCO activase</shortName>
    </recommendedName>
</protein>
<dbReference type="Gene3D" id="1.10.8.1070">
    <property type="match status" value="1"/>
</dbReference>
<comment type="function">
    <text evidence="4 6">Activation of RuBisCO (ribulose-1,5-bisphosphate carboxylase/oxygenase; EC 4.1.1.39) involves the ATP-dependent carboxylation of the epsilon-amino group of lysine leading to a carbamate structure.</text>
</comment>
<dbReference type="GO" id="GO:0009570">
    <property type="term" value="C:chloroplast stroma"/>
    <property type="evidence" value="ECO:0007669"/>
    <property type="project" value="UniProtKB-SubCell"/>
</dbReference>
<dbReference type="Pfam" id="PF21228">
    <property type="entry name" value="RuBisCO_activase_AAA_helical"/>
    <property type="match status" value="1"/>
</dbReference>
<accession>A0AAW1PKD0</accession>
<evidence type="ECO:0000313" key="11">
    <source>
        <dbReference type="Proteomes" id="UP001465755"/>
    </source>
</evidence>
<evidence type="ECO:0000256" key="3">
    <source>
        <dbReference type="ARBA" id="ARBA00022840"/>
    </source>
</evidence>
<dbReference type="AlphaFoldDB" id="A0AAW1PKD0"/>
<proteinExistence type="inferred from homology"/>
<comment type="subcellular location">
    <subcellularLocation>
        <location evidence="1 6">Plastid</location>
        <location evidence="1 6">Chloroplast stroma</location>
    </subcellularLocation>
</comment>
<dbReference type="SUPFAM" id="SSF52540">
    <property type="entry name" value="P-loop containing nucleoside triphosphate hydrolases"/>
    <property type="match status" value="1"/>
</dbReference>
<dbReference type="InterPro" id="IPR027417">
    <property type="entry name" value="P-loop_NTPase"/>
</dbReference>
<evidence type="ECO:0000256" key="2">
    <source>
        <dbReference type="ARBA" id="ARBA00022741"/>
    </source>
</evidence>
<evidence type="ECO:0000313" key="10">
    <source>
        <dbReference type="EMBL" id="KAK9814001.1"/>
    </source>
</evidence>
<dbReference type="InterPro" id="IPR003959">
    <property type="entry name" value="ATPase_AAA_core"/>
</dbReference>
<dbReference type="EMBL" id="JALJOQ010000002">
    <property type="protein sequence ID" value="KAK9814001.1"/>
    <property type="molecule type" value="Genomic_DNA"/>
</dbReference>
<dbReference type="Gene3D" id="3.40.50.300">
    <property type="entry name" value="P-loop containing nucleotide triphosphate hydrolases"/>
    <property type="match status" value="1"/>
</dbReference>
<comment type="similarity">
    <text evidence="5 6">Belongs to the RuBisCO activase family.</text>
</comment>
<evidence type="ECO:0000259" key="9">
    <source>
        <dbReference type="Pfam" id="PF21228"/>
    </source>
</evidence>
<evidence type="ECO:0000256" key="4">
    <source>
        <dbReference type="ARBA" id="ARBA00025556"/>
    </source>
</evidence>
<dbReference type="Pfam" id="PF00004">
    <property type="entry name" value="AAA"/>
    <property type="match status" value="1"/>
</dbReference>
<dbReference type="InterPro" id="IPR044960">
    <property type="entry name" value="RCA-like"/>
</dbReference>
<gene>
    <name evidence="10" type="ORF">WJX73_008754</name>
</gene>
<dbReference type="GO" id="GO:0046863">
    <property type="term" value="F:ribulose-1,5-bisphosphate carboxylase/oxygenase activator activity"/>
    <property type="evidence" value="ECO:0007669"/>
    <property type="project" value="UniProtKB-UniRule"/>
</dbReference>
<keyword evidence="2 6" id="KW-0547">Nucleotide-binding</keyword>
<dbReference type="InterPro" id="IPR048571">
    <property type="entry name" value="RuBisCO_activase_AAA_helical"/>
</dbReference>
<comment type="caution">
    <text evidence="10">The sequence shown here is derived from an EMBL/GenBank/DDBJ whole genome shotgun (WGS) entry which is preliminary data.</text>
</comment>
<evidence type="ECO:0000256" key="5">
    <source>
        <dbReference type="ARBA" id="ARBA00025781"/>
    </source>
</evidence>
<sequence>MGGLCRLHQCRQPYSEPFRSSLLRWQCKRACRTSATGAVEPIASDDDSKTGGKGKAKHRSSWTARDKGAAAENKDDYLAELGKSQNYNINVSHGQSSQHIDHLFTGDVLGKESDIASGALRGWEFRKFDHLVGDYFIAPAFLEAVAMHMVKNFLVDNAGFDKQVRVPLIMGIWGAKGQGKSFQCELAFKKLGVEAVIMSAGELEDEWAGRPGKLIRERYRRAAEMARARGRLTCLLINDIDAGVGHFDNTQLTVNNQMVTSTLMALADNPNTVSTGNAWIEDYHINRVPIIVTGNDLSRLFAPLIRDGRMTKFHWQPTRADLVGIVHQMFKDDGLSEGDVGILLDTFGQQPLDFFGALRAALYDGQILKWMKTEVVGKDLVHEDANLAELSRRLLKREGLPLFEPRNASLDELIAQGQRLAQEQEHVMTHKLSVEYNKHTGQSQGGLIGLKG</sequence>
<keyword evidence="3 6" id="KW-0067">ATP-binding</keyword>
<feature type="domain" description="ATPase AAA-type core" evidence="8">
    <location>
        <begin position="172"/>
        <end position="313"/>
    </location>
</feature>
<dbReference type="GO" id="GO:0016887">
    <property type="term" value="F:ATP hydrolysis activity"/>
    <property type="evidence" value="ECO:0007669"/>
    <property type="project" value="UniProtKB-UniRule"/>
</dbReference>
<evidence type="ECO:0000256" key="6">
    <source>
        <dbReference type="RuleBase" id="RU369045"/>
    </source>
</evidence>